<feature type="domain" description="PX" evidence="4">
    <location>
        <begin position="14"/>
        <end position="136"/>
    </location>
</feature>
<dbReference type="SUPFAM" id="SSF50044">
    <property type="entry name" value="SH3-domain"/>
    <property type="match status" value="2"/>
</dbReference>
<dbReference type="GO" id="GO:0042554">
    <property type="term" value="P:superoxide anion generation"/>
    <property type="evidence" value="ECO:0007669"/>
    <property type="project" value="TreeGrafter"/>
</dbReference>
<evidence type="ECO:0000259" key="3">
    <source>
        <dbReference type="PROSITE" id="PS50002"/>
    </source>
</evidence>
<dbReference type="Pfam" id="PF00787">
    <property type="entry name" value="PX"/>
    <property type="match status" value="1"/>
</dbReference>
<dbReference type="GO" id="GO:0005737">
    <property type="term" value="C:cytoplasm"/>
    <property type="evidence" value="ECO:0007669"/>
    <property type="project" value="TreeGrafter"/>
</dbReference>
<evidence type="ECO:0000259" key="4">
    <source>
        <dbReference type="PROSITE" id="PS50195"/>
    </source>
</evidence>
<dbReference type="SMART" id="SM00326">
    <property type="entry name" value="SH3"/>
    <property type="match status" value="1"/>
</dbReference>
<reference evidence="5" key="1">
    <citation type="journal article" date="2023" name="Mol. Biol. Evol.">
        <title>Third-Generation Sequencing Reveals the Adaptive Role of the Epigenome in Three Deep-Sea Polychaetes.</title>
        <authorList>
            <person name="Perez M."/>
            <person name="Aroh O."/>
            <person name="Sun Y."/>
            <person name="Lan Y."/>
            <person name="Juniper S.K."/>
            <person name="Young C.R."/>
            <person name="Angers B."/>
            <person name="Qian P.Y."/>
        </authorList>
    </citation>
    <scope>NUCLEOTIDE SEQUENCE</scope>
    <source>
        <strain evidence="5">P08H-3</strain>
    </source>
</reference>
<comment type="caution">
    <text evidence="5">The sequence shown here is derived from an EMBL/GenBank/DDBJ whole genome shotgun (WGS) entry which is preliminary data.</text>
</comment>
<organism evidence="5 6">
    <name type="scientific">Paralvinella palmiformis</name>
    <dbReference type="NCBI Taxonomy" id="53620"/>
    <lineage>
        <taxon>Eukaryota</taxon>
        <taxon>Metazoa</taxon>
        <taxon>Spiralia</taxon>
        <taxon>Lophotrochozoa</taxon>
        <taxon>Annelida</taxon>
        <taxon>Polychaeta</taxon>
        <taxon>Sedentaria</taxon>
        <taxon>Canalipalpata</taxon>
        <taxon>Terebellida</taxon>
        <taxon>Terebelliformia</taxon>
        <taxon>Alvinellidae</taxon>
        <taxon>Paralvinella</taxon>
    </lineage>
</organism>
<dbReference type="PROSITE" id="PS50002">
    <property type="entry name" value="SH3"/>
    <property type="match status" value="2"/>
</dbReference>
<dbReference type="GO" id="GO:0016176">
    <property type="term" value="F:superoxide-generating NADPH oxidase activator activity"/>
    <property type="evidence" value="ECO:0007669"/>
    <property type="project" value="TreeGrafter"/>
</dbReference>
<dbReference type="InterPro" id="IPR001683">
    <property type="entry name" value="PX_dom"/>
</dbReference>
<dbReference type="CDD" id="cd11856">
    <property type="entry name" value="SH3_p47phox_like"/>
    <property type="match status" value="1"/>
</dbReference>
<evidence type="ECO:0000313" key="5">
    <source>
        <dbReference type="EMBL" id="KAK2169762.1"/>
    </source>
</evidence>
<dbReference type="SMART" id="SM00312">
    <property type="entry name" value="PX"/>
    <property type="match status" value="1"/>
</dbReference>
<dbReference type="InterPro" id="IPR001452">
    <property type="entry name" value="SH3_domain"/>
</dbReference>
<dbReference type="Proteomes" id="UP001208570">
    <property type="component" value="Unassembled WGS sequence"/>
</dbReference>
<protein>
    <submittedName>
        <fullName evidence="5">Uncharacterized protein</fullName>
    </submittedName>
</protein>
<gene>
    <name evidence="5" type="ORF">LSH36_7g12059</name>
</gene>
<feature type="domain" description="SH3" evidence="3">
    <location>
        <begin position="181"/>
        <end position="240"/>
    </location>
</feature>
<dbReference type="EMBL" id="JAODUP010000007">
    <property type="protein sequence ID" value="KAK2169762.1"/>
    <property type="molecule type" value="Genomic_DNA"/>
</dbReference>
<dbReference type="Pfam" id="PF00018">
    <property type="entry name" value="SH3_1"/>
    <property type="match status" value="2"/>
</dbReference>
<proteinExistence type="predicted"/>
<dbReference type="GO" id="GO:0035091">
    <property type="term" value="F:phosphatidylinositol binding"/>
    <property type="evidence" value="ECO:0007669"/>
    <property type="project" value="InterPro"/>
</dbReference>
<dbReference type="PROSITE" id="PS50195">
    <property type="entry name" value="PX"/>
    <property type="match status" value="1"/>
</dbReference>
<dbReference type="Gene3D" id="2.30.30.40">
    <property type="entry name" value="SH3 Domains"/>
    <property type="match status" value="2"/>
</dbReference>
<keyword evidence="1 2" id="KW-0728">SH3 domain</keyword>
<sequence>MGTESKSTVDWSRGVIVSIRMVDIEKRYIPVKHYVYIMNVIWSDGSEQTVYRKYSDFFDFHIKLMDIFPEETGKSSTKCSIIPSLTGGKKQREVRNTAMHRKMALEEYCRILVNLDPRISQHDVVIQFFDQSDSDRTPSNDARIKPSKSKLLTALGLFSSNLKKSKDNNSSSSSLNISKPIQLETYKAIADYQGTEKDQITFSEDDLVEVIEKNSDGWWLIQIDNEQGWAPASFLQPYDEISDPDEPPPLYNYEQYLAVENYNAMLQDEVTMKKGAIVNVMHKLLDGWWIVQ</sequence>
<dbReference type="PANTHER" id="PTHR15706:SF23">
    <property type="entry name" value="NEUTROPHIL CYTOSOL FACTOR 1-LIKE"/>
    <property type="match status" value="1"/>
</dbReference>
<dbReference type="InterPro" id="IPR051228">
    <property type="entry name" value="NADPH_Oxidase/PX-Domain"/>
</dbReference>
<name>A0AAD9NGT6_9ANNE</name>
<dbReference type="InterPro" id="IPR036028">
    <property type="entry name" value="SH3-like_dom_sf"/>
</dbReference>
<dbReference type="Gene3D" id="3.30.1520.10">
    <property type="entry name" value="Phox-like domain"/>
    <property type="match status" value="1"/>
</dbReference>
<evidence type="ECO:0000313" key="6">
    <source>
        <dbReference type="Proteomes" id="UP001208570"/>
    </source>
</evidence>
<accession>A0AAD9NGT6</accession>
<dbReference type="SUPFAM" id="SSF64268">
    <property type="entry name" value="PX domain"/>
    <property type="match status" value="1"/>
</dbReference>
<feature type="domain" description="SH3" evidence="3">
    <location>
        <begin position="251"/>
        <end position="292"/>
    </location>
</feature>
<dbReference type="AlphaFoldDB" id="A0AAD9NGT6"/>
<dbReference type="PANTHER" id="PTHR15706">
    <property type="entry name" value="SH3 MULTIPLE DOMAIN"/>
    <property type="match status" value="1"/>
</dbReference>
<keyword evidence="6" id="KW-1185">Reference proteome</keyword>
<dbReference type="InterPro" id="IPR036871">
    <property type="entry name" value="PX_dom_sf"/>
</dbReference>
<evidence type="ECO:0000256" key="1">
    <source>
        <dbReference type="ARBA" id="ARBA00022443"/>
    </source>
</evidence>
<evidence type="ECO:0000256" key="2">
    <source>
        <dbReference type="PROSITE-ProRule" id="PRU00192"/>
    </source>
</evidence>